<dbReference type="PANTHER" id="PTHR46599:SF3">
    <property type="entry name" value="PIGGYBAC TRANSPOSABLE ELEMENT-DERIVED PROTEIN 4"/>
    <property type="match status" value="1"/>
</dbReference>
<protein>
    <submittedName>
        <fullName evidence="2">Transposase</fullName>
    </submittedName>
</protein>
<evidence type="ECO:0000313" key="2">
    <source>
        <dbReference type="EMBL" id="POM69258.1"/>
    </source>
</evidence>
<dbReference type="InterPro" id="IPR029526">
    <property type="entry name" value="PGBD"/>
</dbReference>
<evidence type="ECO:0000259" key="1">
    <source>
        <dbReference type="Pfam" id="PF13843"/>
    </source>
</evidence>
<comment type="caution">
    <text evidence="2">The sequence shown here is derived from an EMBL/GenBank/DDBJ whole genome shotgun (WGS) entry which is preliminary data.</text>
</comment>
<dbReference type="PANTHER" id="PTHR46599">
    <property type="entry name" value="PIGGYBAC TRANSPOSABLE ELEMENT-DERIVED PROTEIN 4"/>
    <property type="match status" value="1"/>
</dbReference>
<evidence type="ECO:0000313" key="3">
    <source>
        <dbReference type="Proteomes" id="UP000237271"/>
    </source>
</evidence>
<dbReference type="AlphaFoldDB" id="A0A2P4XUL2"/>
<gene>
    <name evidence="2" type="ORF">PHPALM_14476</name>
</gene>
<keyword evidence="3" id="KW-1185">Reference proteome</keyword>
<dbReference type="Proteomes" id="UP000237271">
    <property type="component" value="Unassembled WGS sequence"/>
</dbReference>
<dbReference type="EMBL" id="NCKW01007902">
    <property type="protein sequence ID" value="POM69258.1"/>
    <property type="molecule type" value="Genomic_DNA"/>
</dbReference>
<proteinExistence type="predicted"/>
<sequence length="515" mass="57962">MNEDLLVQMLNTVEDHMEMLVDRKRLVWEAIILAIVPEVAGGSRSEDNAASSSAIAGVVRTGSGEESDDNRDVGSTLQLAIVRRAQLEAVAETPNRHCASRIDHDVATPTAVTDTSARTAPRNHTPSTPTIEQLMMKKLVAFSPSKESWMKNKIYKCVGTAYIVGRVCRRVKKPKNGAVLQVMWLDTQFQNAVEPLSVMIVQRGIENYQALVRVPNKPAWRDLTDKVIKEELNLNLPLDDLELGPDEECFERYDPEVFMPASLAEVEAVKRMRFEADMEMEIPSDLYEHTDDNTAPLSLPDHSHLFTHSATSSFFAYIPVYLCKQVVLETNRYAAVKDIRITKPFSMDELMVFLGIMFYMTLTDKGEYSNYWGQQTEDAISGGASTCLASVMSLRRFKLIRRCLNFRADPGTSAVRDPTARIRPLLNLLKCTGGRFVEVSRDLALDEASIACRSRYVRHLIVFNPQKPGGKYQFRMHLVCCSTTWIALNYRLHCNNSDIADRLVNEVSPAAMQQS</sequence>
<accession>A0A2P4XUL2</accession>
<reference evidence="2 3" key="1">
    <citation type="journal article" date="2017" name="Genome Biol. Evol.">
        <title>Phytophthora megakarya and P. palmivora, closely related causal agents of cacao black pod rot, underwent increases in genome sizes and gene numbers by different mechanisms.</title>
        <authorList>
            <person name="Ali S.S."/>
            <person name="Shao J."/>
            <person name="Lary D.J."/>
            <person name="Kronmiller B."/>
            <person name="Shen D."/>
            <person name="Strem M.D."/>
            <person name="Amoako-Attah I."/>
            <person name="Akrofi A.Y."/>
            <person name="Begoude B.A."/>
            <person name="Ten Hoopen G.M."/>
            <person name="Coulibaly K."/>
            <person name="Kebe B.I."/>
            <person name="Melnick R.L."/>
            <person name="Guiltinan M.J."/>
            <person name="Tyler B.M."/>
            <person name="Meinhardt L.W."/>
            <person name="Bailey B.A."/>
        </authorList>
    </citation>
    <scope>NUCLEOTIDE SEQUENCE [LARGE SCALE GENOMIC DNA]</scope>
    <source>
        <strain evidence="3">sbr112.9</strain>
    </source>
</reference>
<dbReference type="OrthoDB" id="92831at2759"/>
<organism evidence="2 3">
    <name type="scientific">Phytophthora palmivora</name>
    <dbReference type="NCBI Taxonomy" id="4796"/>
    <lineage>
        <taxon>Eukaryota</taxon>
        <taxon>Sar</taxon>
        <taxon>Stramenopiles</taxon>
        <taxon>Oomycota</taxon>
        <taxon>Peronosporomycetes</taxon>
        <taxon>Peronosporales</taxon>
        <taxon>Peronosporaceae</taxon>
        <taxon>Phytophthora</taxon>
    </lineage>
</organism>
<feature type="domain" description="PiggyBac transposable element-derived protein" evidence="1">
    <location>
        <begin position="323"/>
        <end position="498"/>
    </location>
</feature>
<name>A0A2P4XUL2_9STRA</name>
<dbReference type="Pfam" id="PF13843">
    <property type="entry name" value="DDE_Tnp_1_7"/>
    <property type="match status" value="1"/>
</dbReference>